<evidence type="ECO:0000313" key="2">
    <source>
        <dbReference type="EMBL" id="GGK29693.1"/>
    </source>
</evidence>
<reference evidence="2" key="2">
    <citation type="submission" date="2020-09" db="EMBL/GenBank/DDBJ databases">
        <authorList>
            <person name="Sun Q."/>
            <person name="Ohkuma M."/>
        </authorList>
    </citation>
    <scope>NUCLEOTIDE SEQUENCE</scope>
    <source>
        <strain evidence="2">JCM 3091</strain>
    </source>
</reference>
<keyword evidence="3" id="KW-1185">Reference proteome</keyword>
<dbReference type="RefSeq" id="WP_189114270.1">
    <property type="nucleotide sequence ID" value="NZ_BMQC01000007.1"/>
</dbReference>
<dbReference type="Pfam" id="PF14273">
    <property type="entry name" value="DUF4360"/>
    <property type="match status" value="1"/>
</dbReference>
<evidence type="ECO:0008006" key="4">
    <source>
        <dbReference type="Google" id="ProtNLM"/>
    </source>
</evidence>
<evidence type="ECO:0000313" key="3">
    <source>
        <dbReference type="Proteomes" id="UP000662200"/>
    </source>
</evidence>
<dbReference type="Proteomes" id="UP000662200">
    <property type="component" value="Unassembled WGS sequence"/>
</dbReference>
<keyword evidence="1" id="KW-0732">Signal</keyword>
<sequence length="217" mass="21542">MAVRTTLGIALAAGLLATAGTAVAAVGDAGPAVFAEPALTVKGLIGHGGACSADKPKLVGVADNVVAVAMPAMTVRVGQVDSGEHVAEARSTCSLSFRVVVPAGQTALLRQATYHGVAELTAGATAVSEINYLLPGNAGAYVTTRRPFTGPTAGPWSYSDEVAAPAGKAQGQSVSLDVALSARAGAGDPGASVLRWATDAGGATMYLRFTVQPARQG</sequence>
<comment type="caution">
    <text evidence="2">The sequence shown here is derived from an EMBL/GenBank/DDBJ whole genome shotgun (WGS) entry which is preliminary data.</text>
</comment>
<organism evidence="2 3">
    <name type="scientific">Pilimelia terevasa</name>
    <dbReference type="NCBI Taxonomy" id="53372"/>
    <lineage>
        <taxon>Bacteria</taxon>
        <taxon>Bacillati</taxon>
        <taxon>Actinomycetota</taxon>
        <taxon>Actinomycetes</taxon>
        <taxon>Micromonosporales</taxon>
        <taxon>Micromonosporaceae</taxon>
        <taxon>Pilimelia</taxon>
    </lineage>
</organism>
<dbReference type="AlphaFoldDB" id="A0A8J3BPV6"/>
<proteinExistence type="predicted"/>
<dbReference type="EMBL" id="BMQC01000007">
    <property type="protein sequence ID" value="GGK29693.1"/>
    <property type="molecule type" value="Genomic_DNA"/>
</dbReference>
<feature type="signal peptide" evidence="1">
    <location>
        <begin position="1"/>
        <end position="24"/>
    </location>
</feature>
<reference evidence="2" key="1">
    <citation type="journal article" date="2014" name="Int. J. Syst. Evol. Microbiol.">
        <title>Complete genome sequence of Corynebacterium casei LMG S-19264T (=DSM 44701T), isolated from a smear-ripened cheese.</title>
        <authorList>
            <consortium name="US DOE Joint Genome Institute (JGI-PGF)"/>
            <person name="Walter F."/>
            <person name="Albersmeier A."/>
            <person name="Kalinowski J."/>
            <person name="Ruckert C."/>
        </authorList>
    </citation>
    <scope>NUCLEOTIDE SEQUENCE</scope>
    <source>
        <strain evidence="2">JCM 3091</strain>
    </source>
</reference>
<feature type="chain" id="PRO_5035257822" description="DUF4360 domain-containing protein" evidence="1">
    <location>
        <begin position="25"/>
        <end position="217"/>
    </location>
</feature>
<gene>
    <name evidence="2" type="ORF">GCM10010124_23030</name>
</gene>
<accession>A0A8J3BPV6</accession>
<dbReference type="InterPro" id="IPR025649">
    <property type="entry name" value="DUF4360"/>
</dbReference>
<evidence type="ECO:0000256" key="1">
    <source>
        <dbReference type="SAM" id="SignalP"/>
    </source>
</evidence>
<protein>
    <recommendedName>
        <fullName evidence="4">DUF4360 domain-containing protein</fullName>
    </recommendedName>
</protein>
<name>A0A8J3BPV6_9ACTN</name>